<reference evidence="2" key="1">
    <citation type="submission" date="2017-07" db="EMBL/GenBank/DDBJ databases">
        <title>Taro Niue Genome Assembly and Annotation.</title>
        <authorList>
            <person name="Atibalentja N."/>
            <person name="Keating K."/>
            <person name="Fields C.J."/>
        </authorList>
    </citation>
    <scope>NUCLEOTIDE SEQUENCE</scope>
    <source>
        <strain evidence="2">Niue_2</strain>
        <tissue evidence="2">Leaf</tissue>
    </source>
</reference>
<organism evidence="2 3">
    <name type="scientific">Colocasia esculenta</name>
    <name type="common">Wild taro</name>
    <name type="synonym">Arum esculentum</name>
    <dbReference type="NCBI Taxonomy" id="4460"/>
    <lineage>
        <taxon>Eukaryota</taxon>
        <taxon>Viridiplantae</taxon>
        <taxon>Streptophyta</taxon>
        <taxon>Embryophyta</taxon>
        <taxon>Tracheophyta</taxon>
        <taxon>Spermatophyta</taxon>
        <taxon>Magnoliopsida</taxon>
        <taxon>Liliopsida</taxon>
        <taxon>Araceae</taxon>
        <taxon>Aroideae</taxon>
        <taxon>Colocasieae</taxon>
        <taxon>Colocasia</taxon>
    </lineage>
</organism>
<dbReference type="InterPro" id="IPR052584">
    <property type="entry name" value="U2_snRNP_Complex_Component"/>
</dbReference>
<comment type="caution">
    <text evidence="2">The sequence shown here is derived from an EMBL/GenBank/DDBJ whole genome shotgun (WGS) entry which is preliminary data.</text>
</comment>
<keyword evidence="3" id="KW-1185">Reference proteome</keyword>
<dbReference type="PANTHER" id="PTHR12785:SF6">
    <property type="entry name" value="SPLICING FACTOR 3B SUBUNIT 2"/>
    <property type="match status" value="1"/>
</dbReference>
<dbReference type="Proteomes" id="UP000652761">
    <property type="component" value="Unassembled WGS sequence"/>
</dbReference>
<dbReference type="InterPro" id="IPR006568">
    <property type="entry name" value="PSP_pro-rich"/>
</dbReference>
<proteinExistence type="predicted"/>
<dbReference type="Pfam" id="PF04046">
    <property type="entry name" value="PSP"/>
    <property type="match status" value="1"/>
</dbReference>
<name>A0A843XHD1_COLES</name>
<dbReference type="EMBL" id="NMUH01008344">
    <property type="protein sequence ID" value="MQM18652.1"/>
    <property type="molecule type" value="Genomic_DNA"/>
</dbReference>
<dbReference type="AlphaFoldDB" id="A0A843XHD1"/>
<evidence type="ECO:0000313" key="2">
    <source>
        <dbReference type="EMBL" id="MQM18652.1"/>
    </source>
</evidence>
<feature type="domain" description="PSP proline-rich" evidence="1">
    <location>
        <begin position="43"/>
        <end position="60"/>
    </location>
</feature>
<gene>
    <name evidence="2" type="ORF">Taro_051647</name>
</gene>
<accession>A0A843XHD1</accession>
<dbReference type="PANTHER" id="PTHR12785">
    <property type="entry name" value="SPLICING FACTOR 3B"/>
    <property type="match status" value="1"/>
</dbReference>
<protein>
    <recommendedName>
        <fullName evidence="1">PSP proline-rich domain-containing protein</fullName>
    </recommendedName>
</protein>
<sequence length="170" mass="18780">MANQYVGQLLRGYVEISKRFTELELVGASSDSGSCSMWGRSLRYGLPPSYPHLKIPGLNAPIPPGASFGYHPRLVIAKEEFLPFWRSEEELKGAIVLVYANKQLIGKRVLLVDIEMQHVADGILVSTEIEKVVMGSKIGTEYCEGLVASRFAFSLQFCCIGRGWPMVVAV</sequence>
<evidence type="ECO:0000313" key="3">
    <source>
        <dbReference type="Proteomes" id="UP000652761"/>
    </source>
</evidence>
<evidence type="ECO:0000259" key="1">
    <source>
        <dbReference type="Pfam" id="PF04046"/>
    </source>
</evidence>
<dbReference type="OrthoDB" id="1702701at2759"/>